<dbReference type="EMBL" id="KQ085888">
    <property type="protein sequence ID" value="KLO19225.1"/>
    <property type="molecule type" value="Genomic_DNA"/>
</dbReference>
<dbReference type="Pfam" id="PF00172">
    <property type="entry name" value="Zn_clus"/>
    <property type="match status" value="1"/>
</dbReference>
<feature type="region of interest" description="Disordered" evidence="1">
    <location>
        <begin position="212"/>
        <end position="279"/>
    </location>
</feature>
<name>A0A0H2S4P6_9AGAM</name>
<feature type="domain" description="Zn(2)-C6 fungal-type" evidence="2">
    <location>
        <begin position="173"/>
        <end position="203"/>
    </location>
</feature>
<dbReference type="InterPro" id="IPR001138">
    <property type="entry name" value="Zn2Cys6_DnaBD"/>
</dbReference>
<dbReference type="SUPFAM" id="SSF57701">
    <property type="entry name" value="Zn2/Cys6 DNA-binding domain"/>
    <property type="match status" value="1"/>
</dbReference>
<evidence type="ECO:0000256" key="1">
    <source>
        <dbReference type="SAM" id="MobiDB-lite"/>
    </source>
</evidence>
<dbReference type="PROSITE" id="PS50048">
    <property type="entry name" value="ZN2_CY6_FUNGAL_2"/>
    <property type="match status" value="1"/>
</dbReference>
<sequence length="496" mass="52457">MDPHFAHAFPHDTFGADAFRPATVRSYPIHPIDLSAYNEPAMHNPGLVNPSMFVNPALIQNMPGVFPAPGGMHMHQHGNPTIHPAALHYGNVMPGQALGSQPFVGSPVSRPSGGANFPAPSSFSGAPRTSGFSRRVEGSSLGPSRHSVSSASGSEPYFCRTPNSTLRQRTAQACEKCRDRKTKCSGERPVCKRCSERGMVCKWAPETRVRGHSRSKASGQIPASDFQGEPLDALPHPITPLSTSSSDEQLAAGGSGASSAVKEVGESPSARHKRGSLSRAMAKKNLTAQRNSWPMGPPSSNLQAGGMIPQTSLQLPVSALGSTDDDSWDSVWMRREPQVDAAPVPGRAFDFESLIQGFDYNSGSSRGSSPPITTSNSVSDLSTLSSSIDSLEDLTTMLQSQLPAAEDPDFTAEMYDLLNLPASSSSSSVSSLSSVSSSPTSGSSPDSLFDGDFTEFAEAAKANGGVITDEITPVPQMITGQDDSYMSQYLSSEFLM</sequence>
<keyword evidence="4" id="KW-1185">Reference proteome</keyword>
<feature type="region of interest" description="Disordered" evidence="1">
    <location>
        <begin position="100"/>
        <end position="154"/>
    </location>
</feature>
<dbReference type="SMART" id="SM00066">
    <property type="entry name" value="GAL4"/>
    <property type="match status" value="1"/>
</dbReference>
<dbReference type="OrthoDB" id="2399539at2759"/>
<protein>
    <recommendedName>
        <fullName evidence="2">Zn(2)-C6 fungal-type domain-containing protein</fullName>
    </recommendedName>
</protein>
<organism evidence="3 4">
    <name type="scientific">Schizopora paradoxa</name>
    <dbReference type="NCBI Taxonomy" id="27342"/>
    <lineage>
        <taxon>Eukaryota</taxon>
        <taxon>Fungi</taxon>
        <taxon>Dikarya</taxon>
        <taxon>Basidiomycota</taxon>
        <taxon>Agaricomycotina</taxon>
        <taxon>Agaricomycetes</taxon>
        <taxon>Hymenochaetales</taxon>
        <taxon>Schizoporaceae</taxon>
        <taxon>Schizopora</taxon>
    </lineage>
</organism>
<evidence type="ECO:0000259" key="2">
    <source>
        <dbReference type="PROSITE" id="PS50048"/>
    </source>
</evidence>
<dbReference type="InParanoid" id="A0A0H2S4P6"/>
<feature type="compositionally biased region" description="Low complexity" evidence="1">
    <location>
        <begin position="424"/>
        <end position="448"/>
    </location>
</feature>
<gene>
    <name evidence="3" type="ORF">SCHPADRAFT_81365</name>
</gene>
<dbReference type="PROSITE" id="PS00463">
    <property type="entry name" value="ZN2_CY6_FUNGAL_1"/>
    <property type="match status" value="1"/>
</dbReference>
<reference evidence="3 4" key="1">
    <citation type="submission" date="2015-04" db="EMBL/GenBank/DDBJ databases">
        <title>Complete genome sequence of Schizopora paradoxa KUC8140, a cosmopolitan wood degrader in East Asia.</title>
        <authorList>
            <consortium name="DOE Joint Genome Institute"/>
            <person name="Min B."/>
            <person name="Park H."/>
            <person name="Jang Y."/>
            <person name="Kim J.-J."/>
            <person name="Kim K.H."/>
            <person name="Pangilinan J."/>
            <person name="Lipzen A."/>
            <person name="Riley R."/>
            <person name="Grigoriev I.V."/>
            <person name="Spatafora J.W."/>
            <person name="Choi I.-G."/>
        </authorList>
    </citation>
    <scope>NUCLEOTIDE SEQUENCE [LARGE SCALE GENOMIC DNA]</scope>
    <source>
        <strain evidence="3 4">KUC8140</strain>
    </source>
</reference>
<feature type="region of interest" description="Disordered" evidence="1">
    <location>
        <begin position="424"/>
        <end position="449"/>
    </location>
</feature>
<dbReference type="PANTHER" id="PTHR47783">
    <property type="entry name" value="ZN(II)2CYS6 TRANSCRIPTION FACTOR (EUROFUNG)-RELATED"/>
    <property type="match status" value="1"/>
</dbReference>
<dbReference type="CDD" id="cd00067">
    <property type="entry name" value="GAL4"/>
    <property type="match status" value="1"/>
</dbReference>
<accession>A0A0H2S4P6</accession>
<dbReference type="PANTHER" id="PTHR47783:SF1">
    <property type="entry name" value="ZN(II)2CYS6 TRANSCRIPTION FACTOR (EUROFUNG)"/>
    <property type="match status" value="1"/>
</dbReference>
<dbReference type="Gene3D" id="4.10.240.10">
    <property type="entry name" value="Zn(2)-C6 fungal-type DNA-binding domain"/>
    <property type="match status" value="1"/>
</dbReference>
<dbReference type="InterPro" id="IPR036864">
    <property type="entry name" value="Zn2-C6_fun-type_DNA-bd_sf"/>
</dbReference>
<evidence type="ECO:0000313" key="4">
    <source>
        <dbReference type="Proteomes" id="UP000053477"/>
    </source>
</evidence>
<dbReference type="GO" id="GO:0008270">
    <property type="term" value="F:zinc ion binding"/>
    <property type="evidence" value="ECO:0007669"/>
    <property type="project" value="InterPro"/>
</dbReference>
<dbReference type="AlphaFoldDB" id="A0A0H2S4P6"/>
<dbReference type="STRING" id="27342.A0A0H2S4P6"/>
<dbReference type="Proteomes" id="UP000053477">
    <property type="component" value="Unassembled WGS sequence"/>
</dbReference>
<evidence type="ECO:0000313" key="3">
    <source>
        <dbReference type="EMBL" id="KLO19225.1"/>
    </source>
</evidence>
<proteinExistence type="predicted"/>
<dbReference type="GO" id="GO:0000981">
    <property type="term" value="F:DNA-binding transcription factor activity, RNA polymerase II-specific"/>
    <property type="evidence" value="ECO:0007669"/>
    <property type="project" value="InterPro"/>
</dbReference>